<comment type="caution">
    <text evidence="2">The sequence shown here is derived from an EMBL/GenBank/DDBJ whole genome shotgun (WGS) entry which is preliminary data.</text>
</comment>
<comment type="similarity">
    <text evidence="1">Belongs to the HesB/IscA family.</text>
</comment>
<dbReference type="PIRSF" id="PIRSF034852">
    <property type="entry name" value="UCP034852"/>
    <property type="match status" value="1"/>
</dbReference>
<dbReference type="EMBL" id="LRQI01000075">
    <property type="protein sequence ID" value="KXA37445.1"/>
    <property type="molecule type" value="Genomic_DNA"/>
</dbReference>
<evidence type="ECO:0000313" key="3">
    <source>
        <dbReference type="Proteomes" id="UP000070063"/>
    </source>
</evidence>
<dbReference type="Proteomes" id="UP000070063">
    <property type="component" value="Unassembled WGS sequence"/>
</dbReference>
<evidence type="ECO:0000256" key="1">
    <source>
        <dbReference type="ARBA" id="ARBA00006718"/>
    </source>
</evidence>
<accession>A0ABD4EEG5</accession>
<sequence>MNELLGGYKLKIQLTEQAINWFKDELDLPDNNKVLQFYVRYGGEFQLKQGFSPAFRVENEDDIDIGYSENYNNLKVVVAEDDLWYFKDDIIEVDTVNHEDEIAYTTK</sequence>
<protein>
    <submittedName>
        <fullName evidence="2">HesB-like protein</fullName>
    </submittedName>
</protein>
<proteinExistence type="inferred from homology"/>
<reference evidence="2 3" key="1">
    <citation type="submission" date="2016-01" db="EMBL/GenBank/DDBJ databases">
        <authorList>
            <person name="Mitreva M."/>
            <person name="Pepin K.H."/>
            <person name="Mihindukulasuriya K.A."/>
            <person name="Fulton R."/>
            <person name="Fronick C."/>
            <person name="O'Laughlin M."/>
            <person name="Miner T."/>
            <person name="Herter B."/>
            <person name="Rosa B.A."/>
            <person name="Cordes M."/>
            <person name="Tomlinson C."/>
            <person name="Wollam A."/>
            <person name="Palsikar V.B."/>
            <person name="Mardis E.R."/>
            <person name="Wilson R.K."/>
        </authorList>
    </citation>
    <scope>NUCLEOTIDE SEQUENCE [LARGE SCALE GENOMIC DNA]</scope>
    <source>
        <strain evidence="2 3">MJR7738</strain>
    </source>
</reference>
<dbReference type="InterPro" id="IPR035903">
    <property type="entry name" value="HesB-like_dom_sf"/>
</dbReference>
<evidence type="ECO:0000313" key="2">
    <source>
        <dbReference type="EMBL" id="KXA37445.1"/>
    </source>
</evidence>
<organism evidence="2 3">
    <name type="scientific">Staphylococcus lugdunensis</name>
    <dbReference type="NCBI Taxonomy" id="28035"/>
    <lineage>
        <taxon>Bacteria</taxon>
        <taxon>Bacillati</taxon>
        <taxon>Bacillota</taxon>
        <taxon>Bacilli</taxon>
        <taxon>Bacillales</taxon>
        <taxon>Staphylococcaceae</taxon>
        <taxon>Staphylococcus</taxon>
    </lineage>
</organism>
<dbReference type="AlphaFoldDB" id="A0ABD4EEG5"/>
<dbReference type="InterPro" id="IPR008326">
    <property type="entry name" value="PdhI-like"/>
</dbReference>
<gene>
    <name evidence="2" type="ORF">HMPREF3225_01721</name>
</gene>
<name>A0ABD4EEG5_STALU</name>
<dbReference type="SUPFAM" id="SSF89360">
    <property type="entry name" value="HesB-like domain"/>
    <property type="match status" value="1"/>
</dbReference>